<evidence type="ECO:0000313" key="3">
    <source>
        <dbReference type="Proteomes" id="UP000296706"/>
    </source>
</evidence>
<name>A0A4D6HBX4_9EURY</name>
<protein>
    <submittedName>
        <fullName evidence="2">Uncharacterized protein</fullName>
    </submittedName>
</protein>
<accession>A0A4D6HBX4</accession>
<sequence>MDSSASDSREGPLSPARSGSIEGPEDWLRSASGSATPPGGAFQTSCSLSTVSRCWRSQST</sequence>
<proteinExistence type="predicted"/>
<reference evidence="2 3" key="1">
    <citation type="journal article" date="2019" name="Nat. Commun.">
        <title>A new type of DNA phosphorothioation-based antiviral system in archaea.</title>
        <authorList>
            <person name="Xiong L."/>
            <person name="Liu S."/>
            <person name="Chen S."/>
            <person name="Xiao Y."/>
            <person name="Zhu B."/>
            <person name="Gao Y."/>
            <person name="Zhang Y."/>
            <person name="Chen B."/>
            <person name="Luo J."/>
            <person name="Deng Z."/>
            <person name="Chen X."/>
            <person name="Wang L."/>
            <person name="Chen S."/>
        </authorList>
    </citation>
    <scope>NUCLEOTIDE SEQUENCE [LARGE SCALE GENOMIC DNA]</scope>
    <source>
        <strain evidence="2 3">CBA1105</strain>
    </source>
</reference>
<keyword evidence="3" id="KW-1185">Reference proteome</keyword>
<gene>
    <name evidence="2" type="ORF">DV733_07620</name>
</gene>
<dbReference type="AlphaFoldDB" id="A0A4D6HBX4"/>
<dbReference type="KEGG" id="hsn:DV733_07620"/>
<evidence type="ECO:0000313" key="2">
    <source>
        <dbReference type="EMBL" id="QCC51115.1"/>
    </source>
</evidence>
<evidence type="ECO:0000256" key="1">
    <source>
        <dbReference type="SAM" id="MobiDB-lite"/>
    </source>
</evidence>
<feature type="region of interest" description="Disordered" evidence="1">
    <location>
        <begin position="1"/>
        <end position="45"/>
    </location>
</feature>
<organism evidence="2 3">
    <name type="scientific">Halapricum salinum</name>
    <dbReference type="NCBI Taxonomy" id="1457250"/>
    <lineage>
        <taxon>Archaea</taxon>
        <taxon>Methanobacteriati</taxon>
        <taxon>Methanobacteriota</taxon>
        <taxon>Stenosarchaea group</taxon>
        <taxon>Halobacteria</taxon>
        <taxon>Halobacteriales</taxon>
        <taxon>Haloarculaceae</taxon>
        <taxon>Halapricum</taxon>
    </lineage>
</organism>
<dbReference type="Proteomes" id="UP000296706">
    <property type="component" value="Chromosome"/>
</dbReference>
<dbReference type="EMBL" id="CP031310">
    <property type="protein sequence ID" value="QCC51115.1"/>
    <property type="molecule type" value="Genomic_DNA"/>
</dbReference>